<feature type="transmembrane region" description="Helical" evidence="1">
    <location>
        <begin position="6"/>
        <end position="26"/>
    </location>
</feature>
<feature type="transmembrane region" description="Helical" evidence="1">
    <location>
        <begin position="62"/>
        <end position="80"/>
    </location>
</feature>
<gene>
    <name evidence="2" type="ORF">H9747_02025</name>
</gene>
<protein>
    <submittedName>
        <fullName evidence="2">Sigma-E processing peptidase SpoIIGA</fullName>
    </submittedName>
</protein>
<reference evidence="2" key="1">
    <citation type="journal article" date="2021" name="PeerJ">
        <title>Extensive microbial diversity within the chicken gut microbiome revealed by metagenomics and culture.</title>
        <authorList>
            <person name="Gilroy R."/>
            <person name="Ravi A."/>
            <person name="Getino M."/>
            <person name="Pursley I."/>
            <person name="Horton D.L."/>
            <person name="Alikhan N.F."/>
            <person name="Baker D."/>
            <person name="Gharbi K."/>
            <person name="Hall N."/>
            <person name="Watson M."/>
            <person name="Adriaenssens E.M."/>
            <person name="Foster-Nyarko E."/>
            <person name="Jarju S."/>
            <person name="Secka A."/>
            <person name="Antonio M."/>
            <person name="Oren A."/>
            <person name="Chaudhuri R.R."/>
            <person name="La Ragione R."/>
            <person name="Hildebrand F."/>
            <person name="Pallen M.J."/>
        </authorList>
    </citation>
    <scope>NUCLEOTIDE SEQUENCE</scope>
    <source>
        <strain evidence="2">CHK195-9823</strain>
    </source>
</reference>
<dbReference type="GO" id="GO:0030436">
    <property type="term" value="P:asexual sporulation"/>
    <property type="evidence" value="ECO:0007669"/>
    <property type="project" value="InterPro"/>
</dbReference>
<feature type="transmembrane region" description="Helical" evidence="1">
    <location>
        <begin position="92"/>
        <end position="111"/>
    </location>
</feature>
<dbReference type="EMBL" id="DXIQ01000010">
    <property type="protein sequence ID" value="HIV37769.1"/>
    <property type="molecule type" value="Genomic_DNA"/>
</dbReference>
<organism evidence="2 3">
    <name type="scientific">Candidatus Blautia stercorigallinarum</name>
    <dbReference type="NCBI Taxonomy" id="2838501"/>
    <lineage>
        <taxon>Bacteria</taxon>
        <taxon>Bacillati</taxon>
        <taxon>Bacillota</taxon>
        <taxon>Clostridia</taxon>
        <taxon>Lachnospirales</taxon>
        <taxon>Lachnospiraceae</taxon>
        <taxon>Blautia</taxon>
    </lineage>
</organism>
<accession>A0A9D1TEH8</accession>
<dbReference type="InterPro" id="IPR005081">
    <property type="entry name" value="SpoIIGA"/>
</dbReference>
<dbReference type="GO" id="GO:0006508">
    <property type="term" value="P:proteolysis"/>
    <property type="evidence" value="ECO:0007669"/>
    <property type="project" value="InterPro"/>
</dbReference>
<keyword evidence="1" id="KW-1133">Transmembrane helix</keyword>
<dbReference type="AlphaFoldDB" id="A0A9D1TEH8"/>
<name>A0A9D1TEH8_9FIRM</name>
<keyword evidence="1" id="KW-0812">Transmembrane</keyword>
<dbReference type="Pfam" id="PF03419">
    <property type="entry name" value="Peptidase_U4"/>
    <property type="match status" value="1"/>
</dbReference>
<comment type="caution">
    <text evidence="2">The sequence shown here is derived from an EMBL/GenBank/DDBJ whole genome shotgun (WGS) entry which is preliminary data.</text>
</comment>
<feature type="transmembrane region" description="Helical" evidence="1">
    <location>
        <begin position="38"/>
        <end position="56"/>
    </location>
</feature>
<evidence type="ECO:0000256" key="1">
    <source>
        <dbReference type="SAM" id="Phobius"/>
    </source>
</evidence>
<sequence>MYYEFYIDVFFVVNLFMDFLVLCLTNRILRGTARPWRALWGALAGAALISLFFWTAKEINTINMLIFSLGTTLVMVRLGCGLRKGKELLTGFLTCWGISFLLGGLLNALPLQAGKGILIFFTITFTAYLILDTGIRLFKYLKGKAVSRCRVILELGGQKMELEGLLDTGNCLTDNNTGKPVCVMEMDRFSSMLEKKQRAALESFCGLNSTGGEELGGLNPRFVFYTALGCEKGLLPVVTADRLVIFWEERKISIPQAAIGLSAAPLSPYRKFEMIISPKILDS</sequence>
<feature type="transmembrane region" description="Helical" evidence="1">
    <location>
        <begin position="117"/>
        <end position="138"/>
    </location>
</feature>
<dbReference type="GO" id="GO:0004190">
    <property type="term" value="F:aspartic-type endopeptidase activity"/>
    <property type="evidence" value="ECO:0007669"/>
    <property type="project" value="InterPro"/>
</dbReference>
<evidence type="ECO:0000313" key="3">
    <source>
        <dbReference type="Proteomes" id="UP000886814"/>
    </source>
</evidence>
<keyword evidence="1" id="KW-0472">Membrane</keyword>
<reference evidence="2" key="2">
    <citation type="submission" date="2021-04" db="EMBL/GenBank/DDBJ databases">
        <authorList>
            <person name="Gilroy R."/>
        </authorList>
    </citation>
    <scope>NUCLEOTIDE SEQUENCE</scope>
    <source>
        <strain evidence="2">CHK195-9823</strain>
    </source>
</reference>
<dbReference type="Proteomes" id="UP000886814">
    <property type="component" value="Unassembled WGS sequence"/>
</dbReference>
<evidence type="ECO:0000313" key="2">
    <source>
        <dbReference type="EMBL" id="HIV37769.1"/>
    </source>
</evidence>
<proteinExistence type="predicted"/>